<dbReference type="InterPro" id="IPR011990">
    <property type="entry name" value="TPR-like_helical_dom_sf"/>
</dbReference>
<dbReference type="SMART" id="SM00388">
    <property type="entry name" value="HisKA"/>
    <property type="match status" value="1"/>
</dbReference>
<evidence type="ECO:0000256" key="5">
    <source>
        <dbReference type="ARBA" id="ARBA00023012"/>
    </source>
</evidence>
<evidence type="ECO:0000259" key="7">
    <source>
        <dbReference type="PROSITE" id="PS50109"/>
    </source>
</evidence>
<evidence type="ECO:0000313" key="8">
    <source>
        <dbReference type="EMBL" id="KAA3767797.1"/>
    </source>
</evidence>
<reference evidence="8 9" key="1">
    <citation type="journal article" date="2019" name="Nat. Med.">
        <title>A library of human gut bacterial isolates paired with longitudinal multiomics data enables mechanistic microbiome research.</title>
        <authorList>
            <person name="Poyet M."/>
            <person name="Groussin M."/>
            <person name="Gibbons S.M."/>
            <person name="Avila-Pacheco J."/>
            <person name="Jiang X."/>
            <person name="Kearney S.M."/>
            <person name="Perrotta A.R."/>
            <person name="Berdy B."/>
            <person name="Zhao S."/>
            <person name="Lieberman T.D."/>
            <person name="Swanson P.K."/>
            <person name="Smith M."/>
            <person name="Roesemann S."/>
            <person name="Alexander J.E."/>
            <person name="Rich S.A."/>
            <person name="Livny J."/>
            <person name="Vlamakis H."/>
            <person name="Clish C."/>
            <person name="Bullock K."/>
            <person name="Deik A."/>
            <person name="Scott J."/>
            <person name="Pierce K.A."/>
            <person name="Xavier R.J."/>
            <person name="Alm E.J."/>
        </authorList>
    </citation>
    <scope>NUCLEOTIDE SEQUENCE [LARGE SCALE GENOMIC DNA]</scope>
    <source>
        <strain evidence="8 9">BIOML-A10</strain>
    </source>
</reference>
<dbReference type="EMBL" id="VWMK01000004">
    <property type="protein sequence ID" value="KAA3767797.1"/>
    <property type="molecule type" value="Genomic_DNA"/>
</dbReference>
<dbReference type="RefSeq" id="WP_130058493.1">
    <property type="nucleotide sequence ID" value="NZ_JADNPJ010000019.1"/>
</dbReference>
<dbReference type="PANTHER" id="PTHR43711:SF26">
    <property type="entry name" value="SENSOR HISTIDINE KINASE RCSC"/>
    <property type="match status" value="1"/>
</dbReference>
<dbReference type="Pfam" id="PF00512">
    <property type="entry name" value="HisKA"/>
    <property type="match status" value="1"/>
</dbReference>
<dbReference type="CDD" id="cd00082">
    <property type="entry name" value="HisKA"/>
    <property type="match status" value="1"/>
</dbReference>
<dbReference type="InterPro" id="IPR050736">
    <property type="entry name" value="Sensor_HK_Regulatory"/>
</dbReference>
<dbReference type="GO" id="GO:0000155">
    <property type="term" value="F:phosphorelay sensor kinase activity"/>
    <property type="evidence" value="ECO:0007669"/>
    <property type="project" value="InterPro"/>
</dbReference>
<dbReference type="InterPro" id="IPR005467">
    <property type="entry name" value="His_kinase_dom"/>
</dbReference>
<dbReference type="PANTHER" id="PTHR43711">
    <property type="entry name" value="TWO-COMPONENT HISTIDINE KINASE"/>
    <property type="match status" value="1"/>
</dbReference>
<keyword evidence="6" id="KW-0812">Transmembrane</keyword>
<sequence length="651" mass="74810">MKRLILCFIYLIFLSVSLRAEKNEGIAYRDSILILAESMPSDTVRLAYLQSMAYCHQYFPYNRYFATALYEEAKRQKNIFYENEGAYYLAGYYDKKHDPDSLTYWVNQLKELVSGVGTYDYYLERKAAIGRALASKRMIEKAVHVTKEVLEEAIAHNSNNGKIAAYNSLGCAYSVSSRPEEALKVLMKAYHEFKPGTKPFLKVDILSRITQVYGNGGDDKSKMPYLCEMDKTLQEVMSNEPEAQNNWTDLAIDCEVKYVLHYLNRRKFEQALLHIERAQELLASHVDPVFWLNVQLVRLQYFSRTKEYDKSIAFVDEVTPIVLKDYVFIFGTLINYKAITQFDKGDIDAAIETRRYLVRTQDSLNNAFSADQLNQVKEIYHIDELLLEKQKIKNTNYLRVSVILLILLVLAFLFYVYTRHLSKKIVLAECAAAEAAAHSEEDNMAKERLKMEISHDVRTPLNAVVGFAELLAESDDLDQESKLGYGKIIQENAEQLLDYVNNILELSRLESGKIQYEQTEVEAIALCREIVGFINGQVEDENAKVVLQTAVESQTICTDRKWLMSLLRGLLVSGEGEDLVMFYIERDEVDSMLVFRVVGTLFAQENVKDKKILIRNEINIHFIRYFGGTYTVNVETDDGPTVVFTCPLVDF</sequence>
<comment type="caution">
    <text evidence="8">The sequence shown here is derived from an EMBL/GenBank/DDBJ whole genome shotgun (WGS) entry which is preliminary data.</text>
</comment>
<dbReference type="SUPFAM" id="SSF48452">
    <property type="entry name" value="TPR-like"/>
    <property type="match status" value="1"/>
</dbReference>
<dbReference type="SUPFAM" id="SSF47384">
    <property type="entry name" value="Homodimeric domain of signal transducing histidine kinase"/>
    <property type="match status" value="1"/>
</dbReference>
<evidence type="ECO:0000256" key="3">
    <source>
        <dbReference type="ARBA" id="ARBA00022679"/>
    </source>
</evidence>
<keyword evidence="6" id="KW-0472">Membrane</keyword>
<dbReference type="EC" id="2.7.13.3" evidence="2"/>
<proteinExistence type="predicted"/>
<keyword evidence="6" id="KW-1133">Transmembrane helix</keyword>
<keyword evidence="4 8" id="KW-0418">Kinase</keyword>
<organism evidence="8 9">
    <name type="scientific">Bacteroides salyersiae</name>
    <dbReference type="NCBI Taxonomy" id="291644"/>
    <lineage>
        <taxon>Bacteria</taxon>
        <taxon>Pseudomonadati</taxon>
        <taxon>Bacteroidota</taxon>
        <taxon>Bacteroidia</taxon>
        <taxon>Bacteroidales</taxon>
        <taxon>Bacteroidaceae</taxon>
        <taxon>Bacteroides</taxon>
    </lineage>
</organism>
<evidence type="ECO:0000256" key="6">
    <source>
        <dbReference type="SAM" id="Phobius"/>
    </source>
</evidence>
<feature type="domain" description="Histidine kinase" evidence="7">
    <location>
        <begin position="452"/>
        <end position="571"/>
    </location>
</feature>
<dbReference type="AlphaFoldDB" id="A0A7J4XLT9"/>
<evidence type="ECO:0000256" key="1">
    <source>
        <dbReference type="ARBA" id="ARBA00000085"/>
    </source>
</evidence>
<accession>A0A7J4XLT9</accession>
<dbReference type="PROSITE" id="PS50109">
    <property type="entry name" value="HIS_KIN"/>
    <property type="match status" value="1"/>
</dbReference>
<evidence type="ECO:0000256" key="4">
    <source>
        <dbReference type="ARBA" id="ARBA00022777"/>
    </source>
</evidence>
<evidence type="ECO:0000313" key="9">
    <source>
        <dbReference type="Proteomes" id="UP000422221"/>
    </source>
</evidence>
<evidence type="ECO:0000256" key="2">
    <source>
        <dbReference type="ARBA" id="ARBA00012438"/>
    </source>
</evidence>
<gene>
    <name evidence="8" type="ORF">F3F73_05180</name>
</gene>
<dbReference type="InterPro" id="IPR036097">
    <property type="entry name" value="HisK_dim/P_sf"/>
</dbReference>
<name>A0A7J4XLT9_9BACE</name>
<keyword evidence="5" id="KW-0902">Two-component regulatory system</keyword>
<dbReference type="InterPro" id="IPR003661">
    <property type="entry name" value="HisK_dim/P_dom"/>
</dbReference>
<keyword evidence="3" id="KW-0808">Transferase</keyword>
<feature type="transmembrane region" description="Helical" evidence="6">
    <location>
        <begin position="397"/>
        <end position="417"/>
    </location>
</feature>
<dbReference type="Gene3D" id="1.10.287.130">
    <property type="match status" value="1"/>
</dbReference>
<protein>
    <recommendedName>
        <fullName evidence="2">histidine kinase</fullName>
        <ecNumber evidence="2">2.7.13.3</ecNumber>
    </recommendedName>
</protein>
<comment type="catalytic activity">
    <reaction evidence="1">
        <text>ATP + protein L-histidine = ADP + protein N-phospho-L-histidine.</text>
        <dbReference type="EC" id="2.7.13.3"/>
    </reaction>
</comment>
<dbReference type="Proteomes" id="UP000422221">
    <property type="component" value="Unassembled WGS sequence"/>
</dbReference>
<dbReference type="Gene3D" id="1.25.40.10">
    <property type="entry name" value="Tetratricopeptide repeat domain"/>
    <property type="match status" value="1"/>
</dbReference>